<dbReference type="Pfam" id="PF22725">
    <property type="entry name" value="GFO_IDH_MocA_C3"/>
    <property type="match status" value="1"/>
</dbReference>
<evidence type="ECO:0000259" key="6">
    <source>
        <dbReference type="Pfam" id="PF01408"/>
    </source>
</evidence>
<dbReference type="EC" id="1.1.1.179" evidence="3"/>
<feature type="domain" description="GFO/IDH/MocA-like oxidoreductase" evidence="7">
    <location>
        <begin position="148"/>
        <end position="280"/>
    </location>
</feature>
<reference evidence="8" key="1">
    <citation type="journal article" date="2020" name="Stud. Mycol.">
        <title>101 Dothideomycetes genomes: a test case for predicting lifestyles and emergence of pathogens.</title>
        <authorList>
            <person name="Haridas S."/>
            <person name="Albert R."/>
            <person name="Binder M."/>
            <person name="Bloem J."/>
            <person name="Labutti K."/>
            <person name="Salamov A."/>
            <person name="Andreopoulos B."/>
            <person name="Baker S."/>
            <person name="Barry K."/>
            <person name="Bills G."/>
            <person name="Bluhm B."/>
            <person name="Cannon C."/>
            <person name="Castanera R."/>
            <person name="Culley D."/>
            <person name="Daum C."/>
            <person name="Ezra D."/>
            <person name="Gonzalez J."/>
            <person name="Henrissat B."/>
            <person name="Kuo A."/>
            <person name="Liang C."/>
            <person name="Lipzen A."/>
            <person name="Lutzoni F."/>
            <person name="Magnuson J."/>
            <person name="Mondo S."/>
            <person name="Nolan M."/>
            <person name="Ohm R."/>
            <person name="Pangilinan J."/>
            <person name="Park H.-J."/>
            <person name="Ramirez L."/>
            <person name="Alfaro M."/>
            <person name="Sun H."/>
            <person name="Tritt A."/>
            <person name="Yoshinaga Y."/>
            <person name="Zwiers L.-H."/>
            <person name="Turgeon B."/>
            <person name="Goodwin S."/>
            <person name="Spatafora J."/>
            <person name="Crous P."/>
            <person name="Grigoriev I."/>
        </authorList>
    </citation>
    <scope>NUCLEOTIDE SEQUENCE</scope>
    <source>
        <strain evidence="8">CBS 109.77</strain>
    </source>
</reference>
<dbReference type="EMBL" id="MU002213">
    <property type="protein sequence ID" value="KAF2788471.1"/>
    <property type="molecule type" value="Genomic_DNA"/>
</dbReference>
<keyword evidence="2" id="KW-0560">Oxidoreductase</keyword>
<dbReference type="SUPFAM" id="SSF55347">
    <property type="entry name" value="Glyceraldehyde-3-phosphate dehydrogenase-like, C-terminal domain"/>
    <property type="match status" value="1"/>
</dbReference>
<dbReference type="GO" id="GO:0000166">
    <property type="term" value="F:nucleotide binding"/>
    <property type="evidence" value="ECO:0007669"/>
    <property type="project" value="InterPro"/>
</dbReference>
<evidence type="ECO:0000256" key="4">
    <source>
        <dbReference type="ARBA" id="ARBA00042988"/>
    </source>
</evidence>
<dbReference type="OrthoDB" id="2129491at2759"/>
<dbReference type="Gene3D" id="3.40.50.720">
    <property type="entry name" value="NAD(P)-binding Rossmann-like Domain"/>
    <property type="match status" value="1"/>
</dbReference>
<dbReference type="GO" id="GO:0047837">
    <property type="term" value="F:D-xylose 1-dehydrogenase (NADP+) activity"/>
    <property type="evidence" value="ECO:0007669"/>
    <property type="project" value="UniProtKB-EC"/>
</dbReference>
<evidence type="ECO:0000256" key="2">
    <source>
        <dbReference type="ARBA" id="ARBA00023002"/>
    </source>
</evidence>
<feature type="domain" description="Gfo/Idh/MocA-like oxidoreductase N-terminal" evidence="6">
    <location>
        <begin position="10"/>
        <end position="136"/>
    </location>
</feature>
<name>A0A6A6WX29_9PLEO</name>
<dbReference type="PANTHER" id="PTHR22604:SF115">
    <property type="entry name" value="DIHYDRODIOL DEHYDROGENASE, PUTATIVE (AFU_ORTHOLOGUE AFUA_1G07520)-RELATED"/>
    <property type="match status" value="1"/>
</dbReference>
<sequence>MTDSAITTRWGILATGGIAKLFTMDLLLDSKTRGVSDIVHEVVAIGSSSSVESAQRFAKDVGAPGAKCYGTYGDLAKDLNVDIIYVASPHSHHYHNVKMCLENGKNVLCEKPFTMNAKQAMALANLSREKKVFLMEATWIRFFPLTMRIQEIIQSGAIGRVQRVFADHGRELIDQNTPSSSRFVDMNLGAGGFVDLGLYSLTWAFLPLYHWKPNGERRSPSVAGSMILNEQYGFDEHSTAVLTWKDAVAVATSSVTSTSDRIEDGAVGPATKIIGTKGIITIPSPSYRPVEFSLHVDEAVTKFRFPIPGHGMFWEADSAARCLARGELENKIMPLDETIEVLRVMDQLREIGGLNYPESIEVVD</sequence>
<evidence type="ECO:0000313" key="8">
    <source>
        <dbReference type="EMBL" id="KAF2788471.1"/>
    </source>
</evidence>
<dbReference type="Gene3D" id="3.30.360.10">
    <property type="entry name" value="Dihydrodipicolinate Reductase, domain 2"/>
    <property type="match status" value="1"/>
</dbReference>
<dbReference type="InterPro" id="IPR050984">
    <property type="entry name" value="Gfo/Idh/MocA_domain"/>
</dbReference>
<proteinExistence type="inferred from homology"/>
<dbReference type="AlphaFoldDB" id="A0A6A6WX29"/>
<dbReference type="InterPro" id="IPR036291">
    <property type="entry name" value="NAD(P)-bd_dom_sf"/>
</dbReference>
<dbReference type="SUPFAM" id="SSF51735">
    <property type="entry name" value="NAD(P)-binding Rossmann-fold domains"/>
    <property type="match status" value="1"/>
</dbReference>
<organism evidence="8 9">
    <name type="scientific">Melanomma pulvis-pyrius CBS 109.77</name>
    <dbReference type="NCBI Taxonomy" id="1314802"/>
    <lineage>
        <taxon>Eukaryota</taxon>
        <taxon>Fungi</taxon>
        <taxon>Dikarya</taxon>
        <taxon>Ascomycota</taxon>
        <taxon>Pezizomycotina</taxon>
        <taxon>Dothideomycetes</taxon>
        <taxon>Pleosporomycetidae</taxon>
        <taxon>Pleosporales</taxon>
        <taxon>Melanommataceae</taxon>
        <taxon>Melanomma</taxon>
    </lineage>
</organism>
<evidence type="ECO:0000256" key="5">
    <source>
        <dbReference type="ARBA" id="ARBA00049233"/>
    </source>
</evidence>
<dbReference type="Pfam" id="PF01408">
    <property type="entry name" value="GFO_IDH_MocA"/>
    <property type="match status" value="1"/>
</dbReference>
<evidence type="ECO:0000313" key="9">
    <source>
        <dbReference type="Proteomes" id="UP000799757"/>
    </source>
</evidence>
<evidence type="ECO:0000256" key="1">
    <source>
        <dbReference type="ARBA" id="ARBA00010928"/>
    </source>
</evidence>
<comment type="similarity">
    <text evidence="1">Belongs to the Gfo/Idh/MocA family.</text>
</comment>
<dbReference type="Proteomes" id="UP000799757">
    <property type="component" value="Unassembled WGS sequence"/>
</dbReference>
<dbReference type="InterPro" id="IPR000683">
    <property type="entry name" value="Gfo/Idh/MocA-like_OxRdtase_N"/>
</dbReference>
<accession>A0A6A6WX29</accession>
<comment type="catalytic activity">
    <reaction evidence="5">
        <text>D-xylose + NADP(+) = D-xylono-1,5-lactone + NADPH + H(+)</text>
        <dbReference type="Rhea" id="RHEA:22000"/>
        <dbReference type="ChEBI" id="CHEBI:15378"/>
        <dbReference type="ChEBI" id="CHEBI:15867"/>
        <dbReference type="ChEBI" id="CHEBI:53455"/>
        <dbReference type="ChEBI" id="CHEBI:57783"/>
        <dbReference type="ChEBI" id="CHEBI:58349"/>
        <dbReference type="EC" id="1.1.1.179"/>
    </reaction>
</comment>
<evidence type="ECO:0000256" key="3">
    <source>
        <dbReference type="ARBA" id="ARBA00038984"/>
    </source>
</evidence>
<evidence type="ECO:0000259" key="7">
    <source>
        <dbReference type="Pfam" id="PF22725"/>
    </source>
</evidence>
<dbReference type="PANTHER" id="PTHR22604">
    <property type="entry name" value="OXIDOREDUCTASES"/>
    <property type="match status" value="1"/>
</dbReference>
<gene>
    <name evidence="8" type="ORF">K505DRAFT_366456</name>
</gene>
<dbReference type="InterPro" id="IPR055170">
    <property type="entry name" value="GFO_IDH_MocA-like_dom"/>
</dbReference>
<keyword evidence="9" id="KW-1185">Reference proteome</keyword>
<protein>
    <recommendedName>
        <fullName evidence="3">D-xylose 1-dehydrogenase (NADP(+), D-xylono-1,5-lactone-forming)</fullName>
        <ecNumber evidence="3">1.1.1.179</ecNumber>
    </recommendedName>
    <alternativeName>
        <fullName evidence="4">D-xylose-NADP dehydrogenase</fullName>
    </alternativeName>
</protein>